<feature type="transmembrane region" description="Helical" evidence="9">
    <location>
        <begin position="240"/>
        <end position="261"/>
    </location>
</feature>
<feature type="transmembrane region" description="Helical" evidence="9">
    <location>
        <begin position="314"/>
        <end position="339"/>
    </location>
</feature>
<dbReference type="Gene3D" id="1.20.1250.20">
    <property type="entry name" value="MFS general substrate transporter like domains"/>
    <property type="match status" value="1"/>
</dbReference>
<dbReference type="Pfam" id="PF07690">
    <property type="entry name" value="MFS_1"/>
    <property type="match status" value="1"/>
</dbReference>
<feature type="transmembrane region" description="Helical" evidence="9">
    <location>
        <begin position="281"/>
        <end position="302"/>
    </location>
</feature>
<dbReference type="PROSITE" id="PS50850">
    <property type="entry name" value="MFS"/>
    <property type="match status" value="1"/>
</dbReference>
<evidence type="ECO:0000256" key="5">
    <source>
        <dbReference type="ARBA" id="ARBA00022989"/>
    </source>
</evidence>
<feature type="transmembrane region" description="Helical" evidence="9">
    <location>
        <begin position="92"/>
        <end position="111"/>
    </location>
</feature>
<dbReference type="EMBL" id="VIWV01000001">
    <property type="protein sequence ID" value="TWF89759.1"/>
    <property type="molecule type" value="Genomic_DNA"/>
</dbReference>
<evidence type="ECO:0000256" key="2">
    <source>
        <dbReference type="ARBA" id="ARBA00022448"/>
    </source>
</evidence>
<name>A0A561TRL9_9ACTN</name>
<evidence type="ECO:0000256" key="3">
    <source>
        <dbReference type="ARBA" id="ARBA00022475"/>
    </source>
</evidence>
<feature type="transmembrane region" description="Helical" evidence="9">
    <location>
        <begin position="153"/>
        <end position="174"/>
    </location>
</feature>
<reference evidence="11 12" key="1">
    <citation type="submission" date="2019-06" db="EMBL/GenBank/DDBJ databases">
        <title>Sequencing the genomes of 1000 actinobacteria strains.</title>
        <authorList>
            <person name="Klenk H.-P."/>
        </authorList>
    </citation>
    <scope>NUCLEOTIDE SEQUENCE [LARGE SCALE GENOMIC DNA]</scope>
    <source>
        <strain evidence="11 12">DSM 41695</strain>
    </source>
</reference>
<keyword evidence="12" id="KW-1185">Reference proteome</keyword>
<keyword evidence="3" id="KW-1003">Cell membrane</keyword>
<feature type="transmembrane region" description="Helical" evidence="9">
    <location>
        <begin position="66"/>
        <end position="85"/>
    </location>
</feature>
<dbReference type="InterPro" id="IPR020846">
    <property type="entry name" value="MFS_dom"/>
</dbReference>
<evidence type="ECO:0000256" key="1">
    <source>
        <dbReference type="ARBA" id="ARBA00004651"/>
    </source>
</evidence>
<keyword evidence="5 9" id="KW-1133">Transmembrane helix</keyword>
<gene>
    <name evidence="11" type="ORF">FHX78_116802</name>
</gene>
<keyword evidence="4 9" id="KW-0812">Transmembrane</keyword>
<evidence type="ECO:0000259" key="10">
    <source>
        <dbReference type="PROSITE" id="PS50850"/>
    </source>
</evidence>
<dbReference type="CDD" id="cd17321">
    <property type="entry name" value="MFS_MMR_MDR_like"/>
    <property type="match status" value="1"/>
</dbReference>
<feature type="transmembrane region" description="Helical" evidence="9">
    <location>
        <begin position="180"/>
        <end position="204"/>
    </location>
</feature>
<dbReference type="InterPro" id="IPR011701">
    <property type="entry name" value="MFS"/>
</dbReference>
<dbReference type="GO" id="GO:0005886">
    <property type="term" value="C:plasma membrane"/>
    <property type="evidence" value="ECO:0007669"/>
    <property type="project" value="UniProtKB-SubCell"/>
</dbReference>
<feature type="transmembrane region" description="Helical" evidence="9">
    <location>
        <begin position="117"/>
        <end position="141"/>
    </location>
</feature>
<dbReference type="GO" id="GO:0046677">
    <property type="term" value="P:response to antibiotic"/>
    <property type="evidence" value="ECO:0007669"/>
    <property type="project" value="UniProtKB-KW"/>
</dbReference>
<dbReference type="GO" id="GO:0022857">
    <property type="term" value="F:transmembrane transporter activity"/>
    <property type="evidence" value="ECO:0007669"/>
    <property type="project" value="InterPro"/>
</dbReference>
<feature type="region of interest" description="Disordered" evidence="8">
    <location>
        <begin position="496"/>
        <end position="525"/>
    </location>
</feature>
<accession>A0A561TRL9</accession>
<keyword evidence="7" id="KW-0046">Antibiotic resistance</keyword>
<comment type="subcellular location">
    <subcellularLocation>
        <location evidence="1">Cell membrane</location>
        <topology evidence="1">Multi-pass membrane protein</topology>
    </subcellularLocation>
</comment>
<dbReference type="PANTHER" id="PTHR42718">
    <property type="entry name" value="MAJOR FACILITATOR SUPERFAMILY MULTIDRUG TRANSPORTER MFSC"/>
    <property type="match status" value="1"/>
</dbReference>
<dbReference type="PANTHER" id="PTHR42718:SF47">
    <property type="entry name" value="METHYL VIOLOGEN RESISTANCE PROTEIN SMVA"/>
    <property type="match status" value="1"/>
</dbReference>
<dbReference type="SUPFAM" id="SSF103473">
    <property type="entry name" value="MFS general substrate transporter"/>
    <property type="match status" value="1"/>
</dbReference>
<organism evidence="11 12">
    <name type="scientific">Streptomyces capillispiralis</name>
    <dbReference type="NCBI Taxonomy" id="68182"/>
    <lineage>
        <taxon>Bacteria</taxon>
        <taxon>Bacillati</taxon>
        <taxon>Actinomycetota</taxon>
        <taxon>Actinomycetes</taxon>
        <taxon>Kitasatosporales</taxon>
        <taxon>Streptomycetaceae</taxon>
        <taxon>Streptomyces</taxon>
    </lineage>
</organism>
<feature type="transmembrane region" description="Helical" evidence="9">
    <location>
        <begin position="371"/>
        <end position="397"/>
    </location>
</feature>
<dbReference type="AlphaFoldDB" id="A0A561TRL9"/>
<feature type="transmembrane region" description="Helical" evidence="9">
    <location>
        <begin position="216"/>
        <end position="234"/>
    </location>
</feature>
<dbReference type="Gene3D" id="1.20.1720.10">
    <property type="entry name" value="Multidrug resistance protein D"/>
    <property type="match status" value="1"/>
</dbReference>
<protein>
    <submittedName>
        <fullName evidence="11">DHA2 family multidrug resistance protein-like MFS transporter</fullName>
    </submittedName>
</protein>
<keyword evidence="2" id="KW-0813">Transport</keyword>
<evidence type="ECO:0000313" key="11">
    <source>
        <dbReference type="EMBL" id="TWF89759.1"/>
    </source>
</evidence>
<comment type="caution">
    <text evidence="11">The sequence shown here is derived from an EMBL/GenBank/DDBJ whole genome shotgun (WGS) entry which is preliminary data.</text>
</comment>
<feature type="transmembrane region" description="Helical" evidence="9">
    <location>
        <begin position="346"/>
        <end position="365"/>
    </location>
</feature>
<evidence type="ECO:0000256" key="7">
    <source>
        <dbReference type="ARBA" id="ARBA00023251"/>
    </source>
</evidence>
<sequence>MTTKKTHKQRERTRSAAAGRSDVRSWLGLLVVLGPVLLVSMDGSILFLAMPRVSQALTPTADQALWILDSYGFAVGSLLIAFGTIGDRYGRLRLLTVGAAAFGLASTAAAFAPTPELLIVCRVMMGVAGATLLPSALAVLSELFPEPRRRARAIGIFAAAFAAGFAVGPVVGGLLLERFWWGSVFLVNLPVIALFLVFAPVLLGEVRAAHPGRVDALSVATSAAGLLFTIYGLKHVAAEGIAALPVGAMAGGAVLLVWFAIRQRRLAHPLIDFSLFRDRVFTIAIITGLLPLAAWSAAAYLAGIHLQSVLGLDVLHTALLALPGAAVLTVTSVVVPGIVDRLGKRAVLVAGHFAIAAGLLALLATSVTGGIGWYVASTAVAGIGYGISFAVVADTAVGAVPAERAGAAGAIAETSNEIGNALGIALLGSLAAFVFRLQGPGLAPTLDETLQLPGLGAAVAADAKAAFVTGLHIVAITASALHAALGAAALRWLPKGEPDGTPDASVDPVPASDHLQATDQLEAKA</sequence>
<dbReference type="Proteomes" id="UP000316603">
    <property type="component" value="Unassembled WGS sequence"/>
</dbReference>
<evidence type="ECO:0000256" key="6">
    <source>
        <dbReference type="ARBA" id="ARBA00023136"/>
    </source>
</evidence>
<feature type="transmembrane region" description="Helical" evidence="9">
    <location>
        <begin position="465"/>
        <end position="485"/>
    </location>
</feature>
<proteinExistence type="predicted"/>
<keyword evidence="6 9" id="KW-0472">Membrane</keyword>
<evidence type="ECO:0000256" key="8">
    <source>
        <dbReference type="SAM" id="MobiDB-lite"/>
    </source>
</evidence>
<feature type="domain" description="Major facilitator superfamily (MFS) profile" evidence="10">
    <location>
        <begin position="28"/>
        <end position="497"/>
    </location>
</feature>
<evidence type="ECO:0000256" key="9">
    <source>
        <dbReference type="SAM" id="Phobius"/>
    </source>
</evidence>
<evidence type="ECO:0000256" key="4">
    <source>
        <dbReference type="ARBA" id="ARBA00022692"/>
    </source>
</evidence>
<dbReference type="InterPro" id="IPR036259">
    <property type="entry name" value="MFS_trans_sf"/>
</dbReference>
<evidence type="ECO:0000313" key="12">
    <source>
        <dbReference type="Proteomes" id="UP000316603"/>
    </source>
</evidence>